<dbReference type="RefSeq" id="WP_133207121.1">
    <property type="nucleotide sequence ID" value="NZ_SMRU01000073.1"/>
</dbReference>
<evidence type="ECO:0000313" key="3">
    <source>
        <dbReference type="Proteomes" id="UP000295511"/>
    </source>
</evidence>
<sequence length="122" mass="13465">MARPRPDSETQLEAATTAAMPSSRLVDSLRTQLRSLSEDLDHLAAENTEQRAIVKSLRADLGRLQTARQTDVQDLVHLAGKLLAFSHAAGVELHDSTKALFRRRGWVSTSNHGSRNSEAHKQ</sequence>
<evidence type="ECO:0000256" key="1">
    <source>
        <dbReference type="SAM" id="MobiDB-lite"/>
    </source>
</evidence>
<dbReference type="EMBL" id="SMRU01000073">
    <property type="protein sequence ID" value="TDF84720.1"/>
    <property type="molecule type" value="Genomic_DNA"/>
</dbReference>
<keyword evidence="3" id="KW-1185">Reference proteome</keyword>
<dbReference type="Proteomes" id="UP000295511">
    <property type="component" value="Unassembled WGS sequence"/>
</dbReference>
<feature type="region of interest" description="Disordered" evidence="1">
    <location>
        <begin position="1"/>
        <end position="24"/>
    </location>
</feature>
<accession>A0A4V6PI93</accession>
<comment type="caution">
    <text evidence="2">The sequence shown here is derived from an EMBL/GenBank/DDBJ whole genome shotgun (WGS) entry which is preliminary data.</text>
</comment>
<name>A0A4V6PI93_9MICC</name>
<dbReference type="OrthoDB" id="4951316at2"/>
<protein>
    <submittedName>
        <fullName evidence="2">Uncharacterized protein</fullName>
    </submittedName>
</protein>
<organism evidence="2 3">
    <name type="scientific">Arthrobacter terricola</name>
    <dbReference type="NCBI Taxonomy" id="2547396"/>
    <lineage>
        <taxon>Bacteria</taxon>
        <taxon>Bacillati</taxon>
        <taxon>Actinomycetota</taxon>
        <taxon>Actinomycetes</taxon>
        <taxon>Micrococcales</taxon>
        <taxon>Micrococcaceae</taxon>
        <taxon>Arthrobacter</taxon>
    </lineage>
</organism>
<proteinExistence type="predicted"/>
<dbReference type="AlphaFoldDB" id="A0A4V6PI93"/>
<reference evidence="2 3" key="1">
    <citation type="submission" date="2019-03" db="EMBL/GenBank/DDBJ databases">
        <title>Whole genome sequence of Arthrobacter sp JH1-1.</title>
        <authorList>
            <person name="Trinh H.N."/>
        </authorList>
    </citation>
    <scope>NUCLEOTIDE SEQUENCE [LARGE SCALE GENOMIC DNA]</scope>
    <source>
        <strain evidence="2 3">JH1-1</strain>
    </source>
</reference>
<evidence type="ECO:0000313" key="2">
    <source>
        <dbReference type="EMBL" id="TDF84720.1"/>
    </source>
</evidence>
<gene>
    <name evidence="2" type="ORF">E1809_26010</name>
</gene>